<evidence type="ECO:0000259" key="3">
    <source>
        <dbReference type="Pfam" id="PF00588"/>
    </source>
</evidence>
<keyword evidence="1" id="KW-0489">Methyltransferase</keyword>
<evidence type="ECO:0000256" key="1">
    <source>
        <dbReference type="ARBA" id="ARBA00022603"/>
    </source>
</evidence>
<dbReference type="GO" id="GO:0008173">
    <property type="term" value="F:RNA methyltransferase activity"/>
    <property type="evidence" value="ECO:0007669"/>
    <property type="project" value="InterPro"/>
</dbReference>
<evidence type="ECO:0000256" key="2">
    <source>
        <dbReference type="ARBA" id="ARBA00022679"/>
    </source>
</evidence>
<protein>
    <recommendedName>
        <fullName evidence="3">tRNA/rRNA methyltransferase SpoU type domain-containing protein</fullName>
    </recommendedName>
</protein>
<dbReference type="AlphaFoldDB" id="A0A381P616"/>
<keyword evidence="2" id="KW-0808">Transferase</keyword>
<sequence>VALLLDSVQTPYNVGAILRTAAAYRVAHLWLAGATAAPTHAKTAKTALGTGRYLTWTTCDDVSEAIESIRAAGYGLVGLELADEAVPLHEAPLPEKACLALGHEDRGLSAATLAACDVVAFIPQLGKVGSLNVATAAGIALYELNRRSW</sequence>
<organism evidence="4">
    <name type="scientific">marine metagenome</name>
    <dbReference type="NCBI Taxonomy" id="408172"/>
    <lineage>
        <taxon>unclassified sequences</taxon>
        <taxon>metagenomes</taxon>
        <taxon>ecological metagenomes</taxon>
    </lineage>
</organism>
<evidence type="ECO:0000313" key="4">
    <source>
        <dbReference type="EMBL" id="SUZ61093.1"/>
    </source>
</evidence>
<dbReference type="GO" id="GO:0003723">
    <property type="term" value="F:RNA binding"/>
    <property type="evidence" value="ECO:0007669"/>
    <property type="project" value="InterPro"/>
</dbReference>
<name>A0A381P616_9ZZZZ</name>
<dbReference type="InterPro" id="IPR001537">
    <property type="entry name" value="SpoU_MeTrfase"/>
</dbReference>
<dbReference type="PANTHER" id="PTHR46429:SF1">
    <property type="entry name" value="23S RRNA (GUANOSINE-2'-O-)-METHYLTRANSFERASE RLMB"/>
    <property type="match status" value="1"/>
</dbReference>
<dbReference type="SUPFAM" id="SSF75217">
    <property type="entry name" value="alpha/beta knot"/>
    <property type="match status" value="1"/>
</dbReference>
<feature type="non-terminal residue" evidence="4">
    <location>
        <position position="1"/>
    </location>
</feature>
<feature type="domain" description="tRNA/rRNA methyltransferase SpoU type" evidence="3">
    <location>
        <begin position="2"/>
        <end position="142"/>
    </location>
</feature>
<dbReference type="PANTHER" id="PTHR46429">
    <property type="entry name" value="23S RRNA (GUANOSINE-2'-O-)-METHYLTRANSFERASE RLMB"/>
    <property type="match status" value="1"/>
</dbReference>
<dbReference type="EMBL" id="UINC01000778">
    <property type="protein sequence ID" value="SUZ61093.1"/>
    <property type="molecule type" value="Genomic_DNA"/>
</dbReference>
<dbReference type="InterPro" id="IPR029026">
    <property type="entry name" value="tRNA_m1G_MTases_N"/>
</dbReference>
<gene>
    <name evidence="4" type="ORF">METZ01_LOCUS13947</name>
</gene>
<proteinExistence type="predicted"/>
<dbReference type="InterPro" id="IPR029028">
    <property type="entry name" value="Alpha/beta_knot_MTases"/>
</dbReference>
<reference evidence="4" key="1">
    <citation type="submission" date="2018-05" db="EMBL/GenBank/DDBJ databases">
        <authorList>
            <person name="Lanie J.A."/>
            <person name="Ng W.-L."/>
            <person name="Kazmierczak K.M."/>
            <person name="Andrzejewski T.M."/>
            <person name="Davidsen T.M."/>
            <person name="Wayne K.J."/>
            <person name="Tettelin H."/>
            <person name="Glass J.I."/>
            <person name="Rusch D."/>
            <person name="Podicherti R."/>
            <person name="Tsui H.-C.T."/>
            <person name="Winkler M.E."/>
        </authorList>
    </citation>
    <scope>NUCLEOTIDE SEQUENCE</scope>
</reference>
<dbReference type="Gene3D" id="3.40.1280.10">
    <property type="match status" value="1"/>
</dbReference>
<dbReference type="GO" id="GO:0005829">
    <property type="term" value="C:cytosol"/>
    <property type="evidence" value="ECO:0007669"/>
    <property type="project" value="TreeGrafter"/>
</dbReference>
<dbReference type="GO" id="GO:0006396">
    <property type="term" value="P:RNA processing"/>
    <property type="evidence" value="ECO:0007669"/>
    <property type="project" value="InterPro"/>
</dbReference>
<dbReference type="Pfam" id="PF00588">
    <property type="entry name" value="SpoU_methylase"/>
    <property type="match status" value="1"/>
</dbReference>
<dbReference type="InterPro" id="IPR004441">
    <property type="entry name" value="rRNA_MeTrfase_TrmH"/>
</dbReference>
<accession>A0A381P616</accession>
<dbReference type="GO" id="GO:0032259">
    <property type="term" value="P:methylation"/>
    <property type="evidence" value="ECO:0007669"/>
    <property type="project" value="UniProtKB-KW"/>
</dbReference>